<reference evidence="5 6" key="1">
    <citation type="submission" date="2024-06" db="EMBL/GenBank/DDBJ databases">
        <title>Pontibacter populi HYL7-15.</title>
        <authorList>
            <person name="Kim M.K."/>
        </authorList>
    </citation>
    <scope>NUCLEOTIDE SEQUENCE [LARGE SCALE GENOMIC DNA]</scope>
    <source>
        <strain evidence="5 6">HYL7-15</strain>
    </source>
</reference>
<dbReference type="EMBL" id="JBEOKT010000018">
    <property type="protein sequence ID" value="MER2999078.1"/>
    <property type="molecule type" value="Genomic_DNA"/>
</dbReference>
<organism evidence="5 6">
    <name type="scientific">Pontibacter populi</name>
    <dbReference type="NCBI Taxonomy" id="890055"/>
    <lineage>
        <taxon>Bacteria</taxon>
        <taxon>Pseudomonadati</taxon>
        <taxon>Bacteroidota</taxon>
        <taxon>Cytophagia</taxon>
        <taxon>Cytophagales</taxon>
        <taxon>Hymenobacteraceae</taxon>
        <taxon>Pontibacter</taxon>
    </lineage>
</organism>
<evidence type="ECO:0000256" key="3">
    <source>
        <dbReference type="ARBA" id="ARBA00023172"/>
    </source>
</evidence>
<sequence length="351" mass="40382">MSVLLRKKPITKGRYSIYLDYYSEGERRYEFLHMYIFKRPKDAIEKQHNKETTRLAESIRSKRDLELNTTDHGFQPNFKKGINFIEYFEKYASSYTKKNTRSIQGSLNHFKKFIGKDKLSAKLVTEQLCNDFKDYLNSNLNGETPYDYFTVLKRVLKQATRDKIIPFSPAAEIVNKKTEGIKKDILTTTEIQTLAQTECGNNDVKRAFLFACVTGLRYCDIKTLKWSHINDGSLKITQSKTQKPVIVNLNTTAIKLLGEAQESAQPIFTLPSHTGISKSLKTWAKRAKLKKHVTFHCARHSFATNLIIYETDINTVSSLLGHTSLSHTQKYVRVVEALKRQAVNKLPEINI</sequence>
<comment type="similarity">
    <text evidence="1">Belongs to the 'phage' integrase family.</text>
</comment>
<name>A0ABV1RXF6_9BACT</name>
<dbReference type="SUPFAM" id="SSF56349">
    <property type="entry name" value="DNA breaking-rejoining enzymes"/>
    <property type="match status" value="1"/>
</dbReference>
<feature type="domain" description="Tyr recombinase" evidence="4">
    <location>
        <begin position="181"/>
        <end position="344"/>
    </location>
</feature>
<dbReference type="Pfam" id="PF00589">
    <property type="entry name" value="Phage_integrase"/>
    <property type="match status" value="1"/>
</dbReference>
<dbReference type="InterPro" id="IPR011010">
    <property type="entry name" value="DNA_brk_join_enz"/>
</dbReference>
<gene>
    <name evidence="5" type="ORF">ABS362_16115</name>
</gene>
<dbReference type="InterPro" id="IPR013762">
    <property type="entry name" value="Integrase-like_cat_sf"/>
</dbReference>
<dbReference type="InterPro" id="IPR010998">
    <property type="entry name" value="Integrase_recombinase_N"/>
</dbReference>
<dbReference type="Pfam" id="PF13102">
    <property type="entry name" value="Phage_int_SAM_5"/>
    <property type="match status" value="1"/>
</dbReference>
<dbReference type="Proteomes" id="UP001476807">
    <property type="component" value="Unassembled WGS sequence"/>
</dbReference>
<proteinExistence type="inferred from homology"/>
<comment type="caution">
    <text evidence="5">The sequence shown here is derived from an EMBL/GenBank/DDBJ whole genome shotgun (WGS) entry which is preliminary data.</text>
</comment>
<dbReference type="InterPro" id="IPR035386">
    <property type="entry name" value="Arm-DNA-bind_5"/>
</dbReference>
<evidence type="ECO:0000313" key="5">
    <source>
        <dbReference type="EMBL" id="MER2999078.1"/>
    </source>
</evidence>
<dbReference type="RefSeq" id="WP_350413656.1">
    <property type="nucleotide sequence ID" value="NZ_JBEOKT010000018.1"/>
</dbReference>
<dbReference type="Pfam" id="PF17293">
    <property type="entry name" value="Arm-DNA-bind_5"/>
    <property type="match status" value="1"/>
</dbReference>
<dbReference type="PANTHER" id="PTHR30349:SF64">
    <property type="entry name" value="PROPHAGE INTEGRASE INTD-RELATED"/>
    <property type="match status" value="1"/>
</dbReference>
<evidence type="ECO:0000259" key="4">
    <source>
        <dbReference type="PROSITE" id="PS51898"/>
    </source>
</evidence>
<dbReference type="Gene3D" id="1.10.443.10">
    <property type="entry name" value="Intergrase catalytic core"/>
    <property type="match status" value="1"/>
</dbReference>
<dbReference type="CDD" id="cd01185">
    <property type="entry name" value="INTN1_C_like"/>
    <property type="match status" value="1"/>
</dbReference>
<dbReference type="InterPro" id="IPR002104">
    <property type="entry name" value="Integrase_catalytic"/>
</dbReference>
<dbReference type="PANTHER" id="PTHR30349">
    <property type="entry name" value="PHAGE INTEGRASE-RELATED"/>
    <property type="match status" value="1"/>
</dbReference>
<dbReference type="InterPro" id="IPR050090">
    <property type="entry name" value="Tyrosine_recombinase_XerCD"/>
</dbReference>
<evidence type="ECO:0000256" key="1">
    <source>
        <dbReference type="ARBA" id="ARBA00008857"/>
    </source>
</evidence>
<evidence type="ECO:0000256" key="2">
    <source>
        <dbReference type="ARBA" id="ARBA00023125"/>
    </source>
</evidence>
<protein>
    <submittedName>
        <fullName evidence="5">Site-specific integrase</fullName>
    </submittedName>
</protein>
<dbReference type="PROSITE" id="PS51898">
    <property type="entry name" value="TYR_RECOMBINASE"/>
    <property type="match status" value="1"/>
</dbReference>
<dbReference type="InterPro" id="IPR025269">
    <property type="entry name" value="SAM-like_dom"/>
</dbReference>
<keyword evidence="6" id="KW-1185">Reference proteome</keyword>
<evidence type="ECO:0000313" key="6">
    <source>
        <dbReference type="Proteomes" id="UP001476807"/>
    </source>
</evidence>
<dbReference type="Gene3D" id="1.10.150.130">
    <property type="match status" value="1"/>
</dbReference>
<keyword evidence="2" id="KW-0238">DNA-binding</keyword>
<keyword evidence="3" id="KW-0233">DNA recombination</keyword>
<accession>A0ABV1RXF6</accession>